<dbReference type="GO" id="GO:0004180">
    <property type="term" value="F:carboxypeptidase activity"/>
    <property type="evidence" value="ECO:0007669"/>
    <property type="project" value="UniProtKB-KW"/>
</dbReference>
<accession>A0A5E4UQA6</accession>
<evidence type="ECO:0000313" key="2">
    <source>
        <dbReference type="EMBL" id="VVE02158.1"/>
    </source>
</evidence>
<keyword evidence="2" id="KW-0121">Carboxypeptidase</keyword>
<organism evidence="2 3">
    <name type="scientific">Pandoraea terrae</name>
    <dbReference type="NCBI Taxonomy" id="1537710"/>
    <lineage>
        <taxon>Bacteria</taxon>
        <taxon>Pseudomonadati</taxon>
        <taxon>Pseudomonadota</taxon>
        <taxon>Betaproteobacteria</taxon>
        <taxon>Burkholderiales</taxon>
        <taxon>Burkholderiaceae</taxon>
        <taxon>Pandoraea</taxon>
    </lineage>
</organism>
<keyword evidence="3" id="KW-1185">Reference proteome</keyword>
<feature type="chain" id="PRO_5023117092" evidence="1">
    <location>
        <begin position="28"/>
        <end position="146"/>
    </location>
</feature>
<dbReference type="OrthoDB" id="8926484at2"/>
<sequence>MKQSMKRWSVAAAATLALAGGAALAQAQSEGLPPEVQQGSVSYLSGGVAGDESAAIKQAMGRYPLSIELYAKGDGANEFLADVPVRISTAHDKMVLDVTAKGPFLLVKVPPGAYTVRATYEGKEMIRKVNVSAKGHARAVFLWNQM</sequence>
<protein>
    <submittedName>
        <fullName evidence="2">Carboxypeptidase regulatory-like domain-containing protein</fullName>
    </submittedName>
</protein>
<reference evidence="2 3" key="1">
    <citation type="submission" date="2019-08" db="EMBL/GenBank/DDBJ databases">
        <authorList>
            <person name="Peeters C."/>
        </authorList>
    </citation>
    <scope>NUCLEOTIDE SEQUENCE [LARGE SCALE GENOMIC DNA]</scope>
    <source>
        <strain evidence="2 3">LMG 30175</strain>
    </source>
</reference>
<keyword evidence="1" id="KW-0732">Signal</keyword>
<feature type="signal peptide" evidence="1">
    <location>
        <begin position="1"/>
        <end position="27"/>
    </location>
</feature>
<dbReference type="Proteomes" id="UP000414233">
    <property type="component" value="Unassembled WGS sequence"/>
</dbReference>
<keyword evidence="2" id="KW-0645">Protease</keyword>
<gene>
    <name evidence="2" type="ORF">PTE30175_02119</name>
</gene>
<dbReference type="AlphaFoldDB" id="A0A5E4UQA6"/>
<evidence type="ECO:0000313" key="3">
    <source>
        <dbReference type="Proteomes" id="UP000414233"/>
    </source>
</evidence>
<name>A0A5E4UQA6_9BURK</name>
<evidence type="ECO:0000256" key="1">
    <source>
        <dbReference type="SAM" id="SignalP"/>
    </source>
</evidence>
<dbReference type="RefSeq" id="WP_150697016.1">
    <property type="nucleotide sequence ID" value="NZ_CABPRZ010000007.1"/>
</dbReference>
<keyword evidence="2" id="KW-0378">Hydrolase</keyword>
<dbReference type="EMBL" id="CABPRZ010000007">
    <property type="protein sequence ID" value="VVE02158.1"/>
    <property type="molecule type" value="Genomic_DNA"/>
</dbReference>
<proteinExistence type="predicted"/>